<proteinExistence type="predicted"/>
<organism evidence="1 2">
    <name type="scientific">Nonomuraea dietziae</name>
    <dbReference type="NCBI Taxonomy" id="65515"/>
    <lineage>
        <taxon>Bacteria</taxon>
        <taxon>Bacillati</taxon>
        <taxon>Actinomycetota</taxon>
        <taxon>Actinomycetes</taxon>
        <taxon>Streptosporangiales</taxon>
        <taxon>Streptosporangiaceae</taxon>
        <taxon>Nonomuraea</taxon>
    </lineage>
</organism>
<sequence>MTETSEHLALPAALADVAKVGFEWEWDEEADEARGCDFELYERFEAPERTARWFRLWTGNEEVDGSEFRFFGATGAGDYAGFWLVRPGVSVTEQPVVYLGSEGECGVIARDLGDLLRLFADGFGPAEAFADPDRETQPNEAFQAIAERYAPGRGGSAAGIVAGAREEFPGFSEFIDAMCR</sequence>
<evidence type="ECO:0000313" key="2">
    <source>
        <dbReference type="Proteomes" id="UP000579945"/>
    </source>
</evidence>
<evidence type="ECO:0000313" key="1">
    <source>
        <dbReference type="EMBL" id="MBB3730086.1"/>
    </source>
</evidence>
<dbReference type="RefSeq" id="WP_183654269.1">
    <property type="nucleotide sequence ID" value="NZ_BAAAXX010000019.1"/>
</dbReference>
<reference evidence="1 2" key="1">
    <citation type="submission" date="2020-08" db="EMBL/GenBank/DDBJ databases">
        <title>Sequencing the genomes of 1000 actinobacteria strains.</title>
        <authorList>
            <person name="Klenk H.-P."/>
        </authorList>
    </citation>
    <scope>NUCLEOTIDE SEQUENCE [LARGE SCALE GENOMIC DNA]</scope>
    <source>
        <strain evidence="1 2">DSM 44320</strain>
    </source>
</reference>
<dbReference type="GeneID" id="95392250"/>
<comment type="caution">
    <text evidence="1">The sequence shown here is derived from an EMBL/GenBank/DDBJ whole genome shotgun (WGS) entry which is preliminary data.</text>
</comment>
<protein>
    <recommendedName>
        <fullName evidence="3">SMI1/KNR4 family protein</fullName>
    </recommendedName>
</protein>
<dbReference type="AlphaFoldDB" id="A0A7W5YA47"/>
<evidence type="ECO:0008006" key="3">
    <source>
        <dbReference type="Google" id="ProtNLM"/>
    </source>
</evidence>
<keyword evidence="2" id="KW-1185">Reference proteome</keyword>
<gene>
    <name evidence="1" type="ORF">FHR33_005946</name>
</gene>
<dbReference type="EMBL" id="JACIBV010000001">
    <property type="protein sequence ID" value="MBB3730086.1"/>
    <property type="molecule type" value="Genomic_DNA"/>
</dbReference>
<name>A0A7W5YA47_9ACTN</name>
<accession>A0A7W5YA47</accession>
<dbReference type="Proteomes" id="UP000579945">
    <property type="component" value="Unassembled WGS sequence"/>
</dbReference>